<name>A0AAV2HX00_LYMST</name>
<reference evidence="2 3" key="1">
    <citation type="submission" date="2024-04" db="EMBL/GenBank/DDBJ databases">
        <authorList>
            <consortium name="Genoscope - CEA"/>
            <person name="William W."/>
        </authorList>
    </citation>
    <scope>NUCLEOTIDE SEQUENCE [LARGE SCALE GENOMIC DNA]</scope>
</reference>
<organism evidence="2 3">
    <name type="scientific">Lymnaea stagnalis</name>
    <name type="common">Great pond snail</name>
    <name type="synonym">Helix stagnalis</name>
    <dbReference type="NCBI Taxonomy" id="6523"/>
    <lineage>
        <taxon>Eukaryota</taxon>
        <taxon>Metazoa</taxon>
        <taxon>Spiralia</taxon>
        <taxon>Lophotrochozoa</taxon>
        <taxon>Mollusca</taxon>
        <taxon>Gastropoda</taxon>
        <taxon>Heterobranchia</taxon>
        <taxon>Euthyneura</taxon>
        <taxon>Panpulmonata</taxon>
        <taxon>Hygrophila</taxon>
        <taxon>Lymnaeoidea</taxon>
        <taxon>Lymnaeidae</taxon>
        <taxon>Lymnaea</taxon>
    </lineage>
</organism>
<dbReference type="EMBL" id="CAXITT010000282">
    <property type="protein sequence ID" value="CAL1538047.1"/>
    <property type="molecule type" value="Genomic_DNA"/>
</dbReference>
<dbReference type="AlphaFoldDB" id="A0AAV2HX00"/>
<proteinExistence type="predicted"/>
<comment type="caution">
    <text evidence="2">The sequence shown here is derived from an EMBL/GenBank/DDBJ whole genome shotgun (WGS) entry which is preliminary data.</text>
</comment>
<evidence type="ECO:0000256" key="1">
    <source>
        <dbReference type="SAM" id="MobiDB-lite"/>
    </source>
</evidence>
<evidence type="ECO:0000313" key="2">
    <source>
        <dbReference type="EMBL" id="CAL1538047.1"/>
    </source>
</evidence>
<sequence length="474" mass="53395">MTEEAKESIEMDQHEEEAKDAVEEETQPIDNSDSNEVPEPEELPPLTYVDFTPKCLGSTIVGKEPDFAEFGTVIEEANEWLEAHPQFTVYKCETLASRLGADFNIDGDVSLVHVSSNGRNVFLRSLRVWLIPTADPTAPVQKIGYITALPDHSSGDLQAFLNSLTNSATSRQIGDITFPSFDTLTQTVEKLNRHLQSKPIPGRILCMETLTFKCMEANTSDKLATEASTWSEGGSNAKVFLHGFRVFYILGKPCFESVGYYDEVPDIFQSKDGLALKLKFATFDQTLSKAASWLKKQSGFRIVNIQSVTVKLERKYGQGPWILDPTIPGYTDNPGLTESRFTKIIRIAYVKEQKLNNPLPYAQVTLTSRLFIPCRVDGRLFETMSKTIMRVMKWLSKTRLPVFACETVRYHLTNDSEGQGFNNDRLDSLINSYQGQHYLTCIRLYFPCTFEEPQPDPADPEDLGWGWGWACVVS</sequence>
<accession>A0AAV2HX00</accession>
<protein>
    <submittedName>
        <fullName evidence="2">Uncharacterized protein</fullName>
    </submittedName>
</protein>
<feature type="compositionally biased region" description="Basic and acidic residues" evidence="1">
    <location>
        <begin position="1"/>
        <end position="21"/>
    </location>
</feature>
<keyword evidence="3" id="KW-1185">Reference proteome</keyword>
<evidence type="ECO:0000313" key="3">
    <source>
        <dbReference type="Proteomes" id="UP001497497"/>
    </source>
</evidence>
<feature type="region of interest" description="Disordered" evidence="1">
    <location>
        <begin position="1"/>
        <end position="44"/>
    </location>
</feature>
<dbReference type="Proteomes" id="UP001497497">
    <property type="component" value="Unassembled WGS sequence"/>
</dbReference>
<gene>
    <name evidence="2" type="ORF">GSLYS_00011868001</name>
</gene>